<dbReference type="Proteomes" id="UP000177555">
    <property type="component" value="Unassembled WGS sequence"/>
</dbReference>
<dbReference type="AlphaFoldDB" id="A0A1F5JK28"/>
<dbReference type="SUPFAM" id="SSF53448">
    <property type="entry name" value="Nucleotide-diphospho-sugar transferases"/>
    <property type="match status" value="1"/>
</dbReference>
<dbReference type="PANTHER" id="PTHR43630">
    <property type="entry name" value="POLY-BETA-1,6-N-ACETYL-D-GLUCOSAMINE SYNTHASE"/>
    <property type="match status" value="1"/>
</dbReference>
<protein>
    <recommendedName>
        <fullName evidence="1">Glycosyltransferase 2-like domain-containing protein</fullName>
    </recommendedName>
</protein>
<name>A0A1F5JK28_9BACT</name>
<dbReference type="Gene3D" id="3.90.550.10">
    <property type="entry name" value="Spore Coat Polysaccharide Biosynthesis Protein SpsA, Chain A"/>
    <property type="match status" value="1"/>
</dbReference>
<feature type="domain" description="Glycosyltransferase 2-like" evidence="1">
    <location>
        <begin position="11"/>
        <end position="112"/>
    </location>
</feature>
<dbReference type="Pfam" id="PF00535">
    <property type="entry name" value="Glycos_transf_2"/>
    <property type="match status" value="1"/>
</dbReference>
<evidence type="ECO:0000313" key="3">
    <source>
        <dbReference type="Proteomes" id="UP000177555"/>
    </source>
</evidence>
<evidence type="ECO:0000313" key="2">
    <source>
        <dbReference type="EMBL" id="OGE29014.1"/>
    </source>
</evidence>
<sequence>MAKQTIWANTIVHNEENFIWFAIMSVIDWVDKMLVWDTGSTDKTVEIIEEIIKIKPRKIEFKEVGPVDKFEFTKMRQAQLSKSRCDWILILDGDEIWWEDSIEKLTYEINTKSEKLDGLVVPMIVPVGDIFHIQEELAGRYKIHNKKGHINLRAINRRIPGLHVDWPYGREGYFDADNKPVQNREGMVFLDAPYLHVTHLKRSTKARNYNKFKHELGEALPKDFQYPEVLYASYPNVISNPWKKLSGIEFAVSKAITPFKIIKRKLFK</sequence>
<comment type="caution">
    <text evidence="2">The sequence shown here is derived from an EMBL/GenBank/DDBJ whole genome shotgun (WGS) entry which is preliminary data.</text>
</comment>
<dbReference type="EMBL" id="MFCP01000012">
    <property type="protein sequence ID" value="OGE29014.1"/>
    <property type="molecule type" value="Genomic_DNA"/>
</dbReference>
<reference evidence="2 3" key="1">
    <citation type="journal article" date="2016" name="Nat. Commun.">
        <title>Thousands of microbial genomes shed light on interconnected biogeochemical processes in an aquifer system.</title>
        <authorList>
            <person name="Anantharaman K."/>
            <person name="Brown C.T."/>
            <person name="Hug L.A."/>
            <person name="Sharon I."/>
            <person name="Castelle C.J."/>
            <person name="Probst A.J."/>
            <person name="Thomas B.C."/>
            <person name="Singh A."/>
            <person name="Wilkins M.J."/>
            <person name="Karaoz U."/>
            <person name="Brodie E.L."/>
            <person name="Williams K.H."/>
            <person name="Hubbard S.S."/>
            <person name="Banfield J.F."/>
        </authorList>
    </citation>
    <scope>NUCLEOTIDE SEQUENCE [LARGE SCALE GENOMIC DNA]</scope>
</reference>
<gene>
    <name evidence="2" type="ORF">A2867_03570</name>
</gene>
<dbReference type="InterPro" id="IPR001173">
    <property type="entry name" value="Glyco_trans_2-like"/>
</dbReference>
<organism evidence="2 3">
    <name type="scientific">Candidatus Daviesbacteria bacterium RIFCSPHIGHO2_01_FULL_40_11</name>
    <dbReference type="NCBI Taxonomy" id="1797762"/>
    <lineage>
        <taxon>Bacteria</taxon>
        <taxon>Candidatus Daviesiibacteriota</taxon>
    </lineage>
</organism>
<accession>A0A1F5JK28</accession>
<dbReference type="InterPro" id="IPR029044">
    <property type="entry name" value="Nucleotide-diphossugar_trans"/>
</dbReference>
<dbReference type="PANTHER" id="PTHR43630:SF2">
    <property type="entry name" value="GLYCOSYLTRANSFERASE"/>
    <property type="match status" value="1"/>
</dbReference>
<evidence type="ECO:0000259" key="1">
    <source>
        <dbReference type="Pfam" id="PF00535"/>
    </source>
</evidence>
<proteinExistence type="predicted"/>